<comment type="similarity">
    <text evidence="3 12">Belongs to the glycosyltransferase 10 family.</text>
</comment>
<dbReference type="GO" id="GO:0008417">
    <property type="term" value="F:fucosyltransferase activity"/>
    <property type="evidence" value="ECO:0007669"/>
    <property type="project" value="InterPro"/>
</dbReference>
<dbReference type="OrthoDB" id="427096at2759"/>
<keyword evidence="9 12" id="KW-0333">Golgi apparatus</keyword>
<dbReference type="SUPFAM" id="SSF53756">
    <property type="entry name" value="UDP-Glycosyltransferase/glycogen phosphorylase"/>
    <property type="match status" value="1"/>
</dbReference>
<evidence type="ECO:0000256" key="12">
    <source>
        <dbReference type="RuleBase" id="RU003832"/>
    </source>
</evidence>
<evidence type="ECO:0000256" key="4">
    <source>
        <dbReference type="ARBA" id="ARBA00022676"/>
    </source>
</evidence>
<organism evidence="15 16">
    <name type="scientific">Owenia fusiformis</name>
    <name type="common">Polychaete worm</name>
    <dbReference type="NCBI Taxonomy" id="6347"/>
    <lineage>
        <taxon>Eukaryota</taxon>
        <taxon>Metazoa</taxon>
        <taxon>Spiralia</taxon>
        <taxon>Lophotrochozoa</taxon>
        <taxon>Annelida</taxon>
        <taxon>Polychaeta</taxon>
        <taxon>Sedentaria</taxon>
        <taxon>Canalipalpata</taxon>
        <taxon>Sabellida</taxon>
        <taxon>Oweniida</taxon>
        <taxon>Oweniidae</taxon>
        <taxon>Owenia</taxon>
    </lineage>
</organism>
<evidence type="ECO:0000256" key="3">
    <source>
        <dbReference type="ARBA" id="ARBA00008919"/>
    </source>
</evidence>
<keyword evidence="11" id="KW-0325">Glycoprotein</keyword>
<evidence type="ECO:0000256" key="8">
    <source>
        <dbReference type="ARBA" id="ARBA00022989"/>
    </source>
</evidence>
<evidence type="ECO:0000256" key="6">
    <source>
        <dbReference type="ARBA" id="ARBA00022692"/>
    </source>
</evidence>
<evidence type="ECO:0000256" key="5">
    <source>
        <dbReference type="ARBA" id="ARBA00022679"/>
    </source>
</evidence>
<feature type="transmembrane region" description="Helical" evidence="12">
    <location>
        <begin position="6"/>
        <end position="29"/>
    </location>
</feature>
<evidence type="ECO:0000259" key="13">
    <source>
        <dbReference type="Pfam" id="PF00852"/>
    </source>
</evidence>
<sequence length="326" mass="37728">MRVRMIKYYLCIVLTGSFYYVIFYNTTLFGNEHKRKHPRCEHQSCKHRKTYSTIENINKNALIDLNNAAVDLFAADVNFSTPDVSRAVVTVNTAVLDGASVMVNNKSEMQHKTDVIKILLWTKCFETTCLPLGASPFKNCDVPHCETTMDRSQLKQAQVVMFHTCYKENLVEAGGLPEYRSPNQKWIFRCYEAPSKQLVVYPEVNDAFNFTMTKRLDSDFHAYHGVYKVHPNPPKVLPDYAQNKTKLVAWIVSHCLTPGRREVYVRRLRKKMHIDIYGACGKHRCPPREKKDSSCYRHVGSYRDLSYMRFKILELSRSQVQSTSST</sequence>
<comment type="pathway">
    <text evidence="2">Protein modification; protein glycosylation.</text>
</comment>
<keyword evidence="7" id="KW-0735">Signal-anchor</keyword>
<gene>
    <name evidence="15" type="ORF">OFUS_LOCUS26297</name>
</gene>
<dbReference type="GO" id="GO:0000139">
    <property type="term" value="C:Golgi membrane"/>
    <property type="evidence" value="ECO:0007669"/>
    <property type="project" value="UniProtKB-SubCell"/>
</dbReference>
<evidence type="ECO:0000259" key="14">
    <source>
        <dbReference type="Pfam" id="PF17039"/>
    </source>
</evidence>
<keyword evidence="5 12" id="KW-0808">Transferase</keyword>
<evidence type="ECO:0000256" key="2">
    <source>
        <dbReference type="ARBA" id="ARBA00004922"/>
    </source>
</evidence>
<dbReference type="InterPro" id="IPR001503">
    <property type="entry name" value="Glyco_trans_10"/>
</dbReference>
<keyword evidence="4 12" id="KW-0328">Glycosyltransferase</keyword>
<evidence type="ECO:0000256" key="9">
    <source>
        <dbReference type="ARBA" id="ARBA00023034"/>
    </source>
</evidence>
<evidence type="ECO:0000256" key="7">
    <source>
        <dbReference type="ARBA" id="ARBA00022968"/>
    </source>
</evidence>
<keyword evidence="8 12" id="KW-1133">Transmembrane helix</keyword>
<dbReference type="EC" id="2.4.1.-" evidence="12"/>
<dbReference type="InterPro" id="IPR055270">
    <property type="entry name" value="Glyco_tran_10_C"/>
</dbReference>
<dbReference type="InterPro" id="IPR038577">
    <property type="entry name" value="GT10-like_C_sf"/>
</dbReference>
<dbReference type="EMBL" id="CAIIXF020000012">
    <property type="protein sequence ID" value="CAH1802642.1"/>
    <property type="molecule type" value="Genomic_DNA"/>
</dbReference>
<evidence type="ECO:0000313" key="15">
    <source>
        <dbReference type="EMBL" id="CAH1802642.1"/>
    </source>
</evidence>
<dbReference type="Proteomes" id="UP000749559">
    <property type="component" value="Unassembled WGS sequence"/>
</dbReference>
<protein>
    <recommendedName>
        <fullName evidence="12">Fucosyltransferase</fullName>
        <ecNumber evidence="12">2.4.1.-</ecNumber>
    </recommendedName>
</protein>
<dbReference type="Pfam" id="PF17039">
    <property type="entry name" value="Glyco_tran_10_N"/>
    <property type="match status" value="1"/>
</dbReference>
<evidence type="ECO:0000256" key="10">
    <source>
        <dbReference type="ARBA" id="ARBA00023136"/>
    </source>
</evidence>
<reference evidence="15" key="1">
    <citation type="submission" date="2022-03" db="EMBL/GenBank/DDBJ databases">
        <authorList>
            <person name="Martin C."/>
        </authorList>
    </citation>
    <scope>NUCLEOTIDE SEQUENCE</scope>
</reference>
<proteinExistence type="inferred from homology"/>
<dbReference type="Gene3D" id="3.40.50.11660">
    <property type="entry name" value="Glycosyl transferase family 10, C-terminal domain"/>
    <property type="match status" value="1"/>
</dbReference>
<keyword evidence="10 12" id="KW-0472">Membrane</keyword>
<keyword evidence="16" id="KW-1185">Reference proteome</keyword>
<comment type="subcellular location">
    <subcellularLocation>
        <location evidence="1">Golgi apparatus membrane</location>
        <topology evidence="1">Single-pass type II membrane protein</topology>
    </subcellularLocation>
    <subcellularLocation>
        <location evidence="12">Golgi apparatus</location>
        <location evidence="12">Golgi stack membrane</location>
        <topology evidence="12">Single-pass type II membrane protein</topology>
    </subcellularLocation>
</comment>
<dbReference type="AlphaFoldDB" id="A0A8J1TM43"/>
<keyword evidence="6 12" id="KW-0812">Transmembrane</keyword>
<dbReference type="Pfam" id="PF00852">
    <property type="entry name" value="Glyco_transf_10"/>
    <property type="match status" value="1"/>
</dbReference>
<dbReference type="GO" id="GO:0032580">
    <property type="term" value="C:Golgi cisterna membrane"/>
    <property type="evidence" value="ECO:0007669"/>
    <property type="project" value="UniProtKB-SubCell"/>
</dbReference>
<evidence type="ECO:0000313" key="16">
    <source>
        <dbReference type="Proteomes" id="UP000749559"/>
    </source>
</evidence>
<dbReference type="UniPathway" id="UPA00378"/>
<comment type="caution">
    <text evidence="15">The sequence shown here is derived from an EMBL/GenBank/DDBJ whole genome shotgun (WGS) entry which is preliminary data.</text>
</comment>
<feature type="domain" description="Fucosyltransferase N-terminal" evidence="14">
    <location>
        <begin position="117"/>
        <end position="222"/>
    </location>
</feature>
<name>A0A8J1TM43_OWEFU</name>
<dbReference type="PANTHER" id="PTHR48438">
    <property type="entry name" value="ALPHA-(1,3)-FUCOSYLTRANSFERASE C-RELATED"/>
    <property type="match status" value="1"/>
</dbReference>
<dbReference type="PANTHER" id="PTHR48438:SF1">
    <property type="entry name" value="ALPHA-(1,3)-FUCOSYLTRANSFERASE C-RELATED"/>
    <property type="match status" value="1"/>
</dbReference>
<evidence type="ECO:0000256" key="11">
    <source>
        <dbReference type="ARBA" id="ARBA00023180"/>
    </source>
</evidence>
<accession>A0A8J1TM43</accession>
<evidence type="ECO:0000256" key="1">
    <source>
        <dbReference type="ARBA" id="ARBA00004323"/>
    </source>
</evidence>
<feature type="domain" description="Fucosyltransferase C-terminal" evidence="13">
    <location>
        <begin position="242"/>
        <end position="296"/>
    </location>
</feature>
<dbReference type="InterPro" id="IPR031481">
    <property type="entry name" value="Glyco_tran_10_N"/>
</dbReference>